<protein>
    <submittedName>
        <fullName evidence="1">Uncharacterized protein</fullName>
    </submittedName>
</protein>
<reference evidence="1 2" key="1">
    <citation type="journal article" date="2018" name="PLoS ONE">
        <title>The draft genome of Kipferlia bialata reveals reductive genome evolution in fornicate parasites.</title>
        <authorList>
            <person name="Tanifuji G."/>
            <person name="Takabayashi S."/>
            <person name="Kume K."/>
            <person name="Takagi M."/>
            <person name="Nakayama T."/>
            <person name="Kamikawa R."/>
            <person name="Inagaki Y."/>
            <person name="Hashimoto T."/>
        </authorList>
    </citation>
    <scope>NUCLEOTIDE SEQUENCE [LARGE SCALE GENOMIC DNA]</scope>
    <source>
        <strain evidence="1">NY0173</strain>
    </source>
</reference>
<name>A0A391NTN3_9EUKA</name>
<gene>
    <name evidence="1" type="ORF">KIPB_009610</name>
</gene>
<evidence type="ECO:0000313" key="2">
    <source>
        <dbReference type="Proteomes" id="UP000265618"/>
    </source>
</evidence>
<feature type="non-terminal residue" evidence="1">
    <location>
        <position position="47"/>
    </location>
</feature>
<dbReference type="Proteomes" id="UP000265618">
    <property type="component" value="Unassembled WGS sequence"/>
</dbReference>
<accession>A0A391NTN3</accession>
<organism evidence="1 2">
    <name type="scientific">Kipferlia bialata</name>
    <dbReference type="NCBI Taxonomy" id="797122"/>
    <lineage>
        <taxon>Eukaryota</taxon>
        <taxon>Metamonada</taxon>
        <taxon>Carpediemonas-like organisms</taxon>
        <taxon>Kipferlia</taxon>
    </lineage>
</organism>
<dbReference type="EMBL" id="BDIP01003319">
    <property type="protein sequence ID" value="GCA63376.1"/>
    <property type="molecule type" value="Genomic_DNA"/>
</dbReference>
<keyword evidence="2" id="KW-1185">Reference proteome</keyword>
<proteinExistence type="predicted"/>
<sequence>MDMPTQVLSTGDDLYPNPFENLQPEPTLWHRTLSVMKVTIILPLALV</sequence>
<evidence type="ECO:0000313" key="1">
    <source>
        <dbReference type="EMBL" id="GCA63376.1"/>
    </source>
</evidence>
<comment type="caution">
    <text evidence="1">The sequence shown here is derived from an EMBL/GenBank/DDBJ whole genome shotgun (WGS) entry which is preliminary data.</text>
</comment>
<dbReference type="AlphaFoldDB" id="A0A391NTN3"/>